<protein>
    <recommendedName>
        <fullName evidence="3">AbiEi antitoxin C-terminal domain-containing protein</fullName>
    </recommendedName>
</protein>
<sequence length="317" mass="34826">MALICHDSGVATTADLNVADVLSMQDGVIARRQAIKCGYTPNDIRRLVRRRDWTVVFAGVYVNHTGPLTWRQRAWAAVLDLYPAALGYTSVLPNAGATIHVVVADDRKFTKRPGVVVHRRSNLEEAVAWNLQPPRLRVEEAVLDVASAAASEIDTIAVLADAVNARVTTAQRLLACLAKRGRYRRRAFVRDVLTDIAAGTCSVLEHRYLTDVERPHGLPAAIRQAPTTSGRKGYRDLDYPDAGVVVELDGWRFHNSARDRDADMERDLDAAVSANRLTLRLGTGQVIGRPCSTAAKVARALSERSALTSFHKCPKCR</sequence>
<dbReference type="EMBL" id="BAOP01000005">
    <property type="protein sequence ID" value="GAC78847.1"/>
    <property type="molecule type" value="Genomic_DNA"/>
</dbReference>
<name>M3UTY3_GORML</name>
<dbReference type="eggNOG" id="COG5340">
    <property type="taxonomic scope" value="Bacteria"/>
</dbReference>
<evidence type="ECO:0000313" key="2">
    <source>
        <dbReference type="Proteomes" id="UP000035009"/>
    </source>
</evidence>
<proteinExistence type="predicted"/>
<dbReference type="STRING" id="410332.SAMN04488550_0358"/>
<gene>
    <name evidence="1" type="ORF">GM1_005_00300</name>
</gene>
<evidence type="ECO:0000313" key="1">
    <source>
        <dbReference type="EMBL" id="GAC78847.1"/>
    </source>
</evidence>
<dbReference type="AlphaFoldDB" id="M3UTY3"/>
<accession>M3UTY3</accession>
<dbReference type="RefSeq" id="WP_008376992.1">
    <property type="nucleotide sequence ID" value="NZ_BAOP01000005.1"/>
</dbReference>
<reference evidence="1 2" key="1">
    <citation type="submission" date="2013-02" db="EMBL/GenBank/DDBJ databases">
        <title>Whole genome shotgun sequence of Gordonia malaquae NBRC 108250.</title>
        <authorList>
            <person name="Yoshida I."/>
            <person name="Hosoyama A."/>
            <person name="Tsuchikane K."/>
            <person name="Ando Y."/>
            <person name="Baba S."/>
            <person name="Ohji S."/>
            <person name="Hamada M."/>
            <person name="Tamura T."/>
            <person name="Yamazoe A."/>
            <person name="Yamazaki S."/>
            <person name="Fujita N."/>
        </authorList>
    </citation>
    <scope>NUCLEOTIDE SEQUENCE [LARGE SCALE GENOMIC DNA]</scope>
    <source>
        <strain evidence="1 2">NBRC 108250</strain>
    </source>
</reference>
<evidence type="ECO:0008006" key="3">
    <source>
        <dbReference type="Google" id="ProtNLM"/>
    </source>
</evidence>
<comment type="caution">
    <text evidence="1">The sequence shown here is derived from an EMBL/GenBank/DDBJ whole genome shotgun (WGS) entry which is preliminary data.</text>
</comment>
<organism evidence="1 2">
    <name type="scientific">Gordonia malaquae NBRC 108250</name>
    <dbReference type="NCBI Taxonomy" id="1223542"/>
    <lineage>
        <taxon>Bacteria</taxon>
        <taxon>Bacillati</taxon>
        <taxon>Actinomycetota</taxon>
        <taxon>Actinomycetes</taxon>
        <taxon>Mycobacteriales</taxon>
        <taxon>Gordoniaceae</taxon>
        <taxon>Gordonia</taxon>
    </lineage>
</organism>
<dbReference type="Proteomes" id="UP000035009">
    <property type="component" value="Unassembled WGS sequence"/>
</dbReference>
<keyword evidence="2" id="KW-1185">Reference proteome</keyword>